<dbReference type="RefSeq" id="XP_044662695.1">
    <property type="nucleotide sequence ID" value="XM_044806760.1"/>
</dbReference>
<name>A0A9P3D059_9PEZI</name>
<feature type="region of interest" description="Disordered" evidence="1">
    <location>
        <begin position="1"/>
        <end position="157"/>
    </location>
</feature>
<keyword evidence="3" id="KW-1185">Reference proteome</keyword>
<comment type="caution">
    <text evidence="2">The sequence shown here is derived from an EMBL/GenBank/DDBJ whole genome shotgun (WGS) entry which is preliminary data.</text>
</comment>
<gene>
    <name evidence="2" type="ORF">CKM354_001127800</name>
</gene>
<feature type="compositionally biased region" description="Basic and acidic residues" evidence="1">
    <location>
        <begin position="60"/>
        <end position="70"/>
    </location>
</feature>
<feature type="compositionally biased region" description="Basic and acidic residues" evidence="1">
    <location>
        <begin position="15"/>
        <end position="33"/>
    </location>
</feature>
<protein>
    <submittedName>
        <fullName evidence="2">Uncharacterized protein</fullName>
    </submittedName>
</protein>
<dbReference type="EMBL" id="BOLY01000008">
    <property type="protein sequence ID" value="GIZ48208.1"/>
    <property type="molecule type" value="Genomic_DNA"/>
</dbReference>
<evidence type="ECO:0000313" key="2">
    <source>
        <dbReference type="EMBL" id="GIZ48208.1"/>
    </source>
</evidence>
<proteinExistence type="predicted"/>
<feature type="compositionally biased region" description="Basic and acidic residues" evidence="1">
    <location>
        <begin position="115"/>
        <end position="130"/>
    </location>
</feature>
<sequence length="337" mass="38238">MEEQPIAPEQIESDETNRHAKPRDTNVNEDREGVIASGSSFAEHSRSKRVTQWPLSADSEVDRHITHDTEADIEPQERVSGQAWRAGESTAHHTQRPVRSEAQQDVATTGSVRSHVLDVGRNSETHREESSSDQWQQHRAVVRGRLEPATTNSNKRYAKLGGASTGLRKGAAQRAFYETILANVDSMEILDRPYVFVASPLSANDLMQKIRSEQKLHDRNAVRSAEIERIIAEEIAVVERVKEREWDGNARIWAWPREPRMKQVFVHEISALLRLYGNLTLNALVRRRSEGASTVEWLPCAPGDAWNMLCAQERQFDLGCVVERFNPHEERVIDGDK</sequence>
<evidence type="ECO:0000313" key="3">
    <source>
        <dbReference type="Proteomes" id="UP000825890"/>
    </source>
</evidence>
<accession>A0A9P3D059</accession>
<evidence type="ECO:0000256" key="1">
    <source>
        <dbReference type="SAM" id="MobiDB-lite"/>
    </source>
</evidence>
<organism evidence="2 3">
    <name type="scientific">Cercospora kikuchii</name>
    <dbReference type="NCBI Taxonomy" id="84275"/>
    <lineage>
        <taxon>Eukaryota</taxon>
        <taxon>Fungi</taxon>
        <taxon>Dikarya</taxon>
        <taxon>Ascomycota</taxon>
        <taxon>Pezizomycotina</taxon>
        <taxon>Dothideomycetes</taxon>
        <taxon>Dothideomycetidae</taxon>
        <taxon>Mycosphaerellales</taxon>
        <taxon>Mycosphaerellaceae</taxon>
        <taxon>Cercospora</taxon>
    </lineage>
</organism>
<feature type="compositionally biased region" description="Polar residues" evidence="1">
    <location>
        <begin position="101"/>
        <end position="112"/>
    </location>
</feature>
<dbReference type="Proteomes" id="UP000825890">
    <property type="component" value="Unassembled WGS sequence"/>
</dbReference>
<dbReference type="GeneID" id="68296853"/>
<reference evidence="2 3" key="1">
    <citation type="submission" date="2021-01" db="EMBL/GenBank/DDBJ databases">
        <title>Cercospora kikuchii MAFF 305040 whole genome shotgun sequence.</title>
        <authorList>
            <person name="Kashiwa T."/>
            <person name="Suzuki T."/>
        </authorList>
    </citation>
    <scope>NUCLEOTIDE SEQUENCE [LARGE SCALE GENOMIC DNA]</scope>
    <source>
        <strain evidence="2 3">MAFF 305040</strain>
    </source>
</reference>
<dbReference type="AlphaFoldDB" id="A0A9P3D059"/>